<evidence type="ECO:0000256" key="3">
    <source>
        <dbReference type="PROSITE-ProRule" id="PRU00169"/>
    </source>
</evidence>
<feature type="domain" description="Response regulatory" evidence="4">
    <location>
        <begin position="3"/>
        <end position="120"/>
    </location>
</feature>
<dbReference type="PROSITE" id="PS50930">
    <property type="entry name" value="HTH_LYTTR"/>
    <property type="match status" value="1"/>
</dbReference>
<dbReference type="PANTHER" id="PTHR37299:SF1">
    <property type="entry name" value="STAGE 0 SPORULATION PROTEIN A HOMOLOG"/>
    <property type="match status" value="1"/>
</dbReference>
<dbReference type="InterPro" id="IPR046947">
    <property type="entry name" value="LytR-like"/>
</dbReference>
<evidence type="ECO:0000313" key="7">
    <source>
        <dbReference type="Proteomes" id="UP000614200"/>
    </source>
</evidence>
<dbReference type="Gene3D" id="3.40.50.2300">
    <property type="match status" value="1"/>
</dbReference>
<accession>A0ABR9ZSB6</accession>
<dbReference type="EMBL" id="JADKNH010000005">
    <property type="protein sequence ID" value="MBF4693352.1"/>
    <property type="molecule type" value="Genomic_DNA"/>
</dbReference>
<dbReference type="Proteomes" id="UP000614200">
    <property type="component" value="Unassembled WGS sequence"/>
</dbReference>
<evidence type="ECO:0000256" key="2">
    <source>
        <dbReference type="ARBA" id="ARBA00024867"/>
    </source>
</evidence>
<protein>
    <recommendedName>
        <fullName evidence="1">Stage 0 sporulation protein A homolog</fullName>
    </recommendedName>
</protein>
<dbReference type="RefSeq" id="WP_194701589.1">
    <property type="nucleotide sequence ID" value="NZ_JADKNH010000005.1"/>
</dbReference>
<dbReference type="PANTHER" id="PTHR37299">
    <property type="entry name" value="TRANSCRIPTIONAL REGULATOR-RELATED"/>
    <property type="match status" value="1"/>
</dbReference>
<gene>
    <name evidence="6" type="ORF">ISU02_09485</name>
</gene>
<organism evidence="6 7">
    <name type="scientific">Fusibacter ferrireducens</name>
    <dbReference type="NCBI Taxonomy" id="2785058"/>
    <lineage>
        <taxon>Bacteria</taxon>
        <taxon>Bacillati</taxon>
        <taxon>Bacillota</taxon>
        <taxon>Clostridia</taxon>
        <taxon>Eubacteriales</taxon>
        <taxon>Eubacteriales Family XII. Incertae Sedis</taxon>
        <taxon>Fusibacter</taxon>
    </lineage>
</organism>
<evidence type="ECO:0000259" key="5">
    <source>
        <dbReference type="PROSITE" id="PS50930"/>
    </source>
</evidence>
<dbReference type="PROSITE" id="PS50110">
    <property type="entry name" value="RESPONSE_REGULATORY"/>
    <property type="match status" value="1"/>
</dbReference>
<evidence type="ECO:0000313" key="6">
    <source>
        <dbReference type="EMBL" id="MBF4693352.1"/>
    </source>
</evidence>
<proteinExistence type="predicted"/>
<dbReference type="Pfam" id="PF04397">
    <property type="entry name" value="LytTR"/>
    <property type="match status" value="1"/>
</dbReference>
<dbReference type="SMART" id="SM00850">
    <property type="entry name" value="LytTR"/>
    <property type="match status" value="1"/>
</dbReference>
<dbReference type="SUPFAM" id="SSF52172">
    <property type="entry name" value="CheY-like"/>
    <property type="match status" value="1"/>
</dbReference>
<dbReference type="InterPro" id="IPR011006">
    <property type="entry name" value="CheY-like_superfamily"/>
</dbReference>
<evidence type="ECO:0000259" key="4">
    <source>
        <dbReference type="PROSITE" id="PS50110"/>
    </source>
</evidence>
<feature type="modified residue" description="4-aspartylphosphate" evidence="3">
    <location>
        <position position="54"/>
    </location>
</feature>
<dbReference type="Pfam" id="PF00072">
    <property type="entry name" value="Response_reg"/>
    <property type="match status" value="1"/>
</dbReference>
<comment type="caution">
    <text evidence="6">The sequence shown here is derived from an EMBL/GenBank/DDBJ whole genome shotgun (WGS) entry which is preliminary data.</text>
</comment>
<keyword evidence="3" id="KW-0597">Phosphoprotein</keyword>
<evidence type="ECO:0000256" key="1">
    <source>
        <dbReference type="ARBA" id="ARBA00018672"/>
    </source>
</evidence>
<feature type="domain" description="HTH LytTR-type" evidence="5">
    <location>
        <begin position="141"/>
        <end position="234"/>
    </location>
</feature>
<keyword evidence="7" id="KW-1185">Reference proteome</keyword>
<dbReference type="InterPro" id="IPR001789">
    <property type="entry name" value="Sig_transdc_resp-reg_receiver"/>
</dbReference>
<dbReference type="SMART" id="SM00448">
    <property type="entry name" value="REC"/>
    <property type="match status" value="1"/>
</dbReference>
<reference evidence="6 7" key="1">
    <citation type="submission" date="2020-11" db="EMBL/GenBank/DDBJ databases">
        <title>Fusibacter basophilias sp. nov.</title>
        <authorList>
            <person name="Qiu D."/>
        </authorList>
    </citation>
    <scope>NUCLEOTIDE SEQUENCE [LARGE SCALE GENOMIC DNA]</scope>
    <source>
        <strain evidence="6 7">Q10-2</strain>
    </source>
</reference>
<dbReference type="Gene3D" id="2.40.50.1020">
    <property type="entry name" value="LytTr DNA-binding domain"/>
    <property type="match status" value="1"/>
</dbReference>
<name>A0ABR9ZSB6_9FIRM</name>
<dbReference type="InterPro" id="IPR007492">
    <property type="entry name" value="LytTR_DNA-bd_dom"/>
</dbReference>
<sequence length="234" mass="27279">MIHILIVEDDAIIAKGLSDLIFSFDSRCKVKITGRADEAYKYICENKIDLILLDIQLEDASGYELAKQIRLLDRYLLVPIVFITAIPSRELLAFKEIHCYDYIIKPFQDEEVIKIIKPFISQGENVELNDRILHINQKQCTYVVRQSEILYIEKVNRYIEMVTVNEILKISGYTLKMLLDELTSVFVQCHKGYIVNKKQIAHLNYSANLIQLRHYSKSIPIGRKYKELFKGGFQ</sequence>
<comment type="function">
    <text evidence="2">May play the central regulatory role in sporulation. It may be an element of the effector pathway responsible for the activation of sporulation genes in response to nutritional stress. Spo0A may act in concert with spo0H (a sigma factor) to control the expression of some genes that are critical to the sporulation process.</text>
</comment>